<evidence type="ECO:0000313" key="5">
    <source>
        <dbReference type="EMBL" id="SVA97940.1"/>
    </source>
</evidence>
<gene>
    <name evidence="5" type="ORF">METZ01_LOCUS150794</name>
</gene>
<protein>
    <recommendedName>
        <fullName evidence="4">Cytochrome c domain-containing protein</fullName>
    </recommendedName>
</protein>
<evidence type="ECO:0000259" key="4">
    <source>
        <dbReference type="PROSITE" id="PS51007"/>
    </source>
</evidence>
<dbReference type="GO" id="GO:0009055">
    <property type="term" value="F:electron transfer activity"/>
    <property type="evidence" value="ECO:0007669"/>
    <property type="project" value="InterPro"/>
</dbReference>
<proteinExistence type="predicted"/>
<dbReference type="Pfam" id="PF07631">
    <property type="entry name" value="PSD4"/>
    <property type="match status" value="1"/>
</dbReference>
<keyword evidence="2" id="KW-0479">Metal-binding</keyword>
<dbReference type="Gene3D" id="1.10.760.10">
    <property type="entry name" value="Cytochrome c-like domain"/>
    <property type="match status" value="1"/>
</dbReference>
<dbReference type="SUPFAM" id="SSF46626">
    <property type="entry name" value="Cytochrome c"/>
    <property type="match status" value="1"/>
</dbReference>
<dbReference type="Pfam" id="PF07637">
    <property type="entry name" value="PSD5"/>
    <property type="match status" value="1"/>
</dbReference>
<name>A0A382A8W8_9ZZZZ</name>
<evidence type="ECO:0000256" key="1">
    <source>
        <dbReference type="ARBA" id="ARBA00022617"/>
    </source>
</evidence>
<feature type="non-terminal residue" evidence="5">
    <location>
        <position position="616"/>
    </location>
</feature>
<dbReference type="InterPro" id="IPR036909">
    <property type="entry name" value="Cyt_c-like_dom_sf"/>
</dbReference>
<reference evidence="5" key="1">
    <citation type="submission" date="2018-05" db="EMBL/GenBank/DDBJ databases">
        <authorList>
            <person name="Lanie J.A."/>
            <person name="Ng W.-L."/>
            <person name="Kazmierczak K.M."/>
            <person name="Andrzejewski T.M."/>
            <person name="Davidsen T.M."/>
            <person name="Wayne K.J."/>
            <person name="Tettelin H."/>
            <person name="Glass J.I."/>
            <person name="Rusch D."/>
            <person name="Podicherti R."/>
            <person name="Tsui H.-C.T."/>
            <person name="Winkler M.E."/>
        </authorList>
    </citation>
    <scope>NUCLEOTIDE SEQUENCE</scope>
</reference>
<feature type="domain" description="Cytochrome c" evidence="4">
    <location>
        <begin position="19"/>
        <end position="107"/>
    </location>
</feature>
<sequence>MCGVWYCIGILALLLAGTTQAASGDAALALFKSRCVKCHGKDGKVKGKLNLLEIKTAAQLTGDLERLQTILEVLDASEMPPEKEPPLKPETRVAAVADLQKLLRTAGADFAPTPIRRMNRLQYNNAVQDLFGLKVSVFPLPEKMMRDRSGYFAKALESGEKMPESVTVSSRPLGKSGLIEPRLAGVGPFPQDPRAEHGFDNRGDHLSLSPFLLEAFFKLSRRIVQSPNFDESTVGIWREFFVASAADEVKDAVRARLRKFMTRAFRRPVTETLLNRYTEHVHRQIDSGVGFTDAMKEATSAVLSSPRFLYLYDRPAVAGKTEPLDDYDLASRLSFFLWSSIPDDALLRLAGNGELSKPAVRATQVNRMLASPKLKRFCDSFPSQWLQLDRIVSAVPDENKYKDFFYAAPNYRTTMDMMMEPLLLFETVLIENRSILEFIDSKYAYRSGRLRKWYGDTPAGKIGGPVTMQFTRQPVTDRRQGGVITTAAVMTMTSGPDETKPITRGAWIAGVIFNAPPEPPPADVPPLEKPKAADKKLTMRERFAVHRERADCAGCHSKLDPLGFALENFDPVGRWRDGYENGSAVDASGVLFRRHSFKNVVEFKDAILAEKDRFTR</sequence>
<dbReference type="GO" id="GO:0020037">
    <property type="term" value="F:heme binding"/>
    <property type="evidence" value="ECO:0007669"/>
    <property type="project" value="InterPro"/>
</dbReference>
<dbReference type="AlphaFoldDB" id="A0A382A8W8"/>
<keyword evidence="1" id="KW-0349">Heme</keyword>
<keyword evidence="3" id="KW-0408">Iron</keyword>
<dbReference type="GO" id="GO:0046872">
    <property type="term" value="F:metal ion binding"/>
    <property type="evidence" value="ECO:0007669"/>
    <property type="project" value="UniProtKB-KW"/>
</dbReference>
<dbReference type="Pfam" id="PF07626">
    <property type="entry name" value="PSD3"/>
    <property type="match status" value="1"/>
</dbReference>
<evidence type="ECO:0000256" key="2">
    <source>
        <dbReference type="ARBA" id="ARBA00022723"/>
    </source>
</evidence>
<dbReference type="InterPro" id="IPR009056">
    <property type="entry name" value="Cyt_c-like_dom"/>
</dbReference>
<dbReference type="InterPro" id="IPR013036">
    <property type="entry name" value="DUF1587"/>
</dbReference>
<accession>A0A382A8W8</accession>
<dbReference type="InterPro" id="IPR013043">
    <property type="entry name" value="DUF1595"/>
</dbReference>
<evidence type="ECO:0000256" key="3">
    <source>
        <dbReference type="ARBA" id="ARBA00023004"/>
    </source>
</evidence>
<dbReference type="Pfam" id="PF07627">
    <property type="entry name" value="PSCyt3"/>
    <property type="match status" value="1"/>
</dbReference>
<dbReference type="InterPro" id="IPR013042">
    <property type="entry name" value="DUF1592"/>
</dbReference>
<dbReference type="InterPro" id="IPR013039">
    <property type="entry name" value="DUF1588"/>
</dbReference>
<organism evidence="5">
    <name type="scientific">marine metagenome</name>
    <dbReference type="NCBI Taxonomy" id="408172"/>
    <lineage>
        <taxon>unclassified sequences</taxon>
        <taxon>metagenomes</taxon>
        <taxon>ecological metagenomes</taxon>
    </lineage>
</organism>
<dbReference type="EMBL" id="UINC01024403">
    <property type="protein sequence ID" value="SVA97940.1"/>
    <property type="molecule type" value="Genomic_DNA"/>
</dbReference>
<dbReference type="PROSITE" id="PS51007">
    <property type="entry name" value="CYTC"/>
    <property type="match status" value="1"/>
</dbReference>